<feature type="domain" description="Major facilitator superfamily (MFS) profile" evidence="7">
    <location>
        <begin position="36"/>
        <end position="532"/>
    </location>
</feature>
<dbReference type="SUPFAM" id="SSF103473">
    <property type="entry name" value="MFS general substrate transporter"/>
    <property type="match status" value="1"/>
</dbReference>
<dbReference type="AlphaFoldDB" id="A0A3M7LVZ5"/>
<evidence type="ECO:0000256" key="2">
    <source>
        <dbReference type="ARBA" id="ARBA00022692"/>
    </source>
</evidence>
<evidence type="ECO:0000313" key="8">
    <source>
        <dbReference type="EMBL" id="RMZ66346.1"/>
    </source>
</evidence>
<feature type="transmembrane region" description="Helical" evidence="6">
    <location>
        <begin position="371"/>
        <end position="390"/>
    </location>
</feature>
<proteinExistence type="predicted"/>
<feature type="transmembrane region" description="Helical" evidence="6">
    <location>
        <begin position="210"/>
        <end position="230"/>
    </location>
</feature>
<organism evidence="8 9">
    <name type="scientific">Pyrenophora seminiperda CCB06</name>
    <dbReference type="NCBI Taxonomy" id="1302712"/>
    <lineage>
        <taxon>Eukaryota</taxon>
        <taxon>Fungi</taxon>
        <taxon>Dikarya</taxon>
        <taxon>Ascomycota</taxon>
        <taxon>Pezizomycotina</taxon>
        <taxon>Dothideomycetes</taxon>
        <taxon>Pleosporomycetidae</taxon>
        <taxon>Pleosporales</taxon>
        <taxon>Pleosporineae</taxon>
        <taxon>Pleosporaceae</taxon>
        <taxon>Pyrenophora</taxon>
    </lineage>
</organism>
<reference evidence="8 9" key="1">
    <citation type="journal article" date="2014" name="PLoS ONE">
        <title>De novo Genome Assembly of the Fungal Plant Pathogen Pyrenophora semeniperda.</title>
        <authorList>
            <person name="Soliai M.M."/>
            <person name="Meyer S.E."/>
            <person name="Udall J.A."/>
            <person name="Elzinga D.E."/>
            <person name="Hermansen R.A."/>
            <person name="Bodily P.M."/>
            <person name="Hart A.A."/>
            <person name="Coleman C.E."/>
        </authorList>
    </citation>
    <scope>NUCLEOTIDE SEQUENCE [LARGE SCALE GENOMIC DNA]</scope>
    <source>
        <strain evidence="8 9">CCB06</strain>
        <tissue evidence="8">Mycelium</tissue>
    </source>
</reference>
<dbReference type="CDD" id="cd17502">
    <property type="entry name" value="MFS_Azr1_MDR_like"/>
    <property type="match status" value="1"/>
</dbReference>
<dbReference type="Pfam" id="PF07690">
    <property type="entry name" value="MFS_1"/>
    <property type="match status" value="1"/>
</dbReference>
<accession>A0A3M7LVZ5</accession>
<feature type="region of interest" description="Disordered" evidence="5">
    <location>
        <begin position="1"/>
        <end position="26"/>
    </location>
</feature>
<keyword evidence="3 6" id="KW-1133">Transmembrane helix</keyword>
<dbReference type="PANTHER" id="PTHR23501:SF153">
    <property type="entry name" value="AFLATOXIN EFFLUX PUMP, PUTATIVE-RELATED"/>
    <property type="match status" value="1"/>
</dbReference>
<protein>
    <submittedName>
        <fullName evidence="8">HC-toxin efflux carrier TOXA</fullName>
    </submittedName>
</protein>
<evidence type="ECO:0000256" key="4">
    <source>
        <dbReference type="ARBA" id="ARBA00023136"/>
    </source>
</evidence>
<name>A0A3M7LVZ5_9PLEO</name>
<dbReference type="GO" id="GO:0005886">
    <property type="term" value="C:plasma membrane"/>
    <property type="evidence" value="ECO:0007669"/>
    <property type="project" value="TreeGrafter"/>
</dbReference>
<feature type="transmembrane region" description="Helical" evidence="6">
    <location>
        <begin position="251"/>
        <end position="270"/>
    </location>
</feature>
<feature type="transmembrane region" description="Helical" evidence="6">
    <location>
        <begin position="31"/>
        <end position="49"/>
    </location>
</feature>
<feature type="transmembrane region" description="Helical" evidence="6">
    <location>
        <begin position="435"/>
        <end position="454"/>
    </location>
</feature>
<dbReference type="Proteomes" id="UP000265663">
    <property type="component" value="Unassembled WGS sequence"/>
</dbReference>
<dbReference type="PANTHER" id="PTHR23501">
    <property type="entry name" value="MAJOR FACILITATOR SUPERFAMILY"/>
    <property type="match status" value="1"/>
</dbReference>
<comment type="subcellular location">
    <subcellularLocation>
        <location evidence="1">Membrane</location>
        <topology evidence="1">Multi-pass membrane protein</topology>
    </subcellularLocation>
</comment>
<feature type="region of interest" description="Disordered" evidence="5">
    <location>
        <begin position="535"/>
        <end position="567"/>
    </location>
</feature>
<feature type="transmembrane region" description="Helical" evidence="6">
    <location>
        <begin position="147"/>
        <end position="170"/>
    </location>
</feature>
<sequence length="567" mass="60229">MSRPQTPQTVEKTPPAADKKPNSPGKQQSTIQTFLLLITVFLCMFLVGLDRTIVSTVGEQLTSTLTLHHLMLILSGQAIPQITNDFNSLSDVGWYGSAYLLTCCAFQLLFGKVYAFYSVKYTYIASLLVFAASSALSGAAPNSVSFIVGRAIAGVGAAGMFAGTTMSVVYTVPLAKRPRIQGIMGAVGGLSSILGPLIGGAFTSKVTWRWCFYINLPICGVAMVSIFLFLNIPDRDTTKLPAAQKLSQLDAPGTTFLVPAVVSLLLALQWGGQTYAWSNARIIALLTLFGVLFIGFLAVQALLPKTATIPPHILKQRSIAAASWITICVGSAQYIYLGVEPVQSGIRLLPLVMAFSIAAIMGGFINQKIGYYTALAIIGSCIMSIGAGLLTTLHVDTSNGKWIGYQILCGFGMGLCFQTPNLATQTVLPKKEVPMGIALMFFGQLLGAAIFVSVGENVLSNQLLQRLSGVPGFDVSLVTSDGATALIGSVPPDQEGTVLVAYNDSLRKVFQIGLILSCLSVLGTVSLEWKNILKQPEAPKPEAPRPEASVSAEKSEAAEEKKIGQTV</sequence>
<keyword evidence="2 6" id="KW-0812">Transmembrane</keyword>
<dbReference type="EMBL" id="KE747806">
    <property type="protein sequence ID" value="RMZ66346.1"/>
    <property type="molecule type" value="Genomic_DNA"/>
</dbReference>
<feature type="transmembrane region" description="Helical" evidence="6">
    <location>
        <begin position="282"/>
        <end position="303"/>
    </location>
</feature>
<dbReference type="InterPro" id="IPR036259">
    <property type="entry name" value="MFS_trans_sf"/>
</dbReference>
<dbReference type="OrthoDB" id="10021397at2759"/>
<gene>
    <name evidence="8" type="ORF">GMOD_00005482</name>
</gene>
<feature type="compositionally biased region" description="Polar residues" evidence="5">
    <location>
        <begin position="1"/>
        <end position="11"/>
    </location>
</feature>
<evidence type="ECO:0000256" key="6">
    <source>
        <dbReference type="SAM" id="Phobius"/>
    </source>
</evidence>
<feature type="transmembrane region" description="Helical" evidence="6">
    <location>
        <begin position="122"/>
        <end position="141"/>
    </location>
</feature>
<dbReference type="FunFam" id="1.20.1250.20:FF:000196">
    <property type="entry name" value="MFS toxin efflux pump (AflT)"/>
    <property type="match status" value="1"/>
</dbReference>
<keyword evidence="4 6" id="KW-0472">Membrane</keyword>
<evidence type="ECO:0000256" key="1">
    <source>
        <dbReference type="ARBA" id="ARBA00004141"/>
    </source>
</evidence>
<dbReference type="GO" id="GO:0022857">
    <property type="term" value="F:transmembrane transporter activity"/>
    <property type="evidence" value="ECO:0007669"/>
    <property type="project" value="InterPro"/>
</dbReference>
<feature type="transmembrane region" description="Helical" evidence="6">
    <location>
        <begin position="182"/>
        <end position="204"/>
    </location>
</feature>
<keyword evidence="9" id="KW-1185">Reference proteome</keyword>
<feature type="transmembrane region" description="Helical" evidence="6">
    <location>
        <begin position="92"/>
        <end position="110"/>
    </location>
</feature>
<dbReference type="PROSITE" id="PS50850">
    <property type="entry name" value="MFS"/>
    <property type="match status" value="1"/>
</dbReference>
<evidence type="ECO:0000259" key="7">
    <source>
        <dbReference type="PROSITE" id="PS50850"/>
    </source>
</evidence>
<feature type="transmembrane region" description="Helical" evidence="6">
    <location>
        <begin position="319"/>
        <end position="339"/>
    </location>
</feature>
<evidence type="ECO:0000313" key="9">
    <source>
        <dbReference type="Proteomes" id="UP000265663"/>
    </source>
</evidence>
<evidence type="ECO:0000256" key="5">
    <source>
        <dbReference type="SAM" id="MobiDB-lite"/>
    </source>
</evidence>
<feature type="compositionally biased region" description="Basic and acidic residues" evidence="5">
    <location>
        <begin position="553"/>
        <end position="567"/>
    </location>
</feature>
<evidence type="ECO:0000256" key="3">
    <source>
        <dbReference type="ARBA" id="ARBA00022989"/>
    </source>
</evidence>
<feature type="transmembrane region" description="Helical" evidence="6">
    <location>
        <begin position="402"/>
        <end position="423"/>
    </location>
</feature>
<dbReference type="InterPro" id="IPR011701">
    <property type="entry name" value="MFS"/>
</dbReference>
<feature type="transmembrane region" description="Helical" evidence="6">
    <location>
        <begin position="345"/>
        <end position="364"/>
    </location>
</feature>
<dbReference type="InterPro" id="IPR020846">
    <property type="entry name" value="MFS_dom"/>
</dbReference>
<dbReference type="Gene3D" id="1.20.1250.20">
    <property type="entry name" value="MFS general substrate transporter like domains"/>
    <property type="match status" value="1"/>
</dbReference>